<dbReference type="Gene3D" id="3.30.70.330">
    <property type="match status" value="4"/>
</dbReference>
<evidence type="ECO:0000256" key="1">
    <source>
        <dbReference type="ARBA" id="ARBA00022737"/>
    </source>
</evidence>
<keyword evidence="2 3" id="KW-0694">RNA-binding</keyword>
<feature type="domain" description="RRM" evidence="5">
    <location>
        <begin position="166"/>
        <end position="242"/>
    </location>
</feature>
<organism evidence="6 7">
    <name type="scientific">Saprolegnia parasitica (strain CBS 223.65)</name>
    <dbReference type="NCBI Taxonomy" id="695850"/>
    <lineage>
        <taxon>Eukaryota</taxon>
        <taxon>Sar</taxon>
        <taxon>Stramenopiles</taxon>
        <taxon>Oomycota</taxon>
        <taxon>Saprolegniomycetes</taxon>
        <taxon>Saprolegniales</taxon>
        <taxon>Saprolegniaceae</taxon>
        <taxon>Saprolegnia</taxon>
    </lineage>
</organism>
<dbReference type="SMART" id="SM00360">
    <property type="entry name" value="RRM"/>
    <property type="match status" value="4"/>
</dbReference>
<reference evidence="6 7" key="1">
    <citation type="journal article" date="2013" name="PLoS Genet.">
        <title>Distinctive expansion of potential virulence genes in the genome of the oomycete fish pathogen Saprolegnia parasitica.</title>
        <authorList>
            <person name="Jiang R.H."/>
            <person name="de Bruijn I."/>
            <person name="Haas B.J."/>
            <person name="Belmonte R."/>
            <person name="Lobach L."/>
            <person name="Christie J."/>
            <person name="van den Ackerveken G."/>
            <person name="Bottin A."/>
            <person name="Bulone V."/>
            <person name="Diaz-Moreno S.M."/>
            <person name="Dumas B."/>
            <person name="Fan L."/>
            <person name="Gaulin E."/>
            <person name="Govers F."/>
            <person name="Grenville-Briggs L.J."/>
            <person name="Horner N.R."/>
            <person name="Levin J.Z."/>
            <person name="Mammella M."/>
            <person name="Meijer H.J."/>
            <person name="Morris P."/>
            <person name="Nusbaum C."/>
            <person name="Oome S."/>
            <person name="Phillips A.J."/>
            <person name="van Rooyen D."/>
            <person name="Rzeszutek E."/>
            <person name="Saraiva M."/>
            <person name="Secombes C.J."/>
            <person name="Seidl M.F."/>
            <person name="Snel B."/>
            <person name="Stassen J.H."/>
            <person name="Sykes S."/>
            <person name="Tripathy S."/>
            <person name="van den Berg H."/>
            <person name="Vega-Arreguin J.C."/>
            <person name="Wawra S."/>
            <person name="Young S.K."/>
            <person name="Zeng Q."/>
            <person name="Dieguez-Uribeondo J."/>
            <person name="Russ C."/>
            <person name="Tyler B.M."/>
            <person name="van West P."/>
        </authorList>
    </citation>
    <scope>NUCLEOTIDE SEQUENCE [LARGE SCALE GENOMIC DNA]</scope>
    <source>
        <strain evidence="6 7">CBS 223.65</strain>
    </source>
</reference>
<dbReference type="SUPFAM" id="SSF54928">
    <property type="entry name" value="RNA-binding domain, RBD"/>
    <property type="match status" value="4"/>
</dbReference>
<dbReference type="GO" id="GO:0003723">
    <property type="term" value="F:RNA binding"/>
    <property type="evidence" value="ECO:0007669"/>
    <property type="project" value="UniProtKB-UniRule"/>
</dbReference>
<gene>
    <name evidence="6" type="ORF">SPRG_19574</name>
</gene>
<dbReference type="Pfam" id="PF13893">
    <property type="entry name" value="RRM_5"/>
    <property type="match status" value="1"/>
</dbReference>
<feature type="compositionally biased region" description="Basic and acidic residues" evidence="4">
    <location>
        <begin position="564"/>
        <end position="574"/>
    </location>
</feature>
<dbReference type="PANTHER" id="PTHR15592">
    <property type="entry name" value="MATRIN 3/NUCLEAR PROTEIN 220-RELATED"/>
    <property type="match status" value="1"/>
</dbReference>
<keyword evidence="1" id="KW-0677">Repeat</keyword>
<sequence>MPLYAGEKRADGESHEMKRLRHEENQVASRVVFARGLPDDCLESELMALCMPFSSVEKVLMIPDKNQAFVELPDTTAATNLIAFYQAHDAMVRGKKVFFAFSSRGEICPQKGSGKSFKESPRRRSPPRPSRRSPPRQADPRGYQPTPTYETPTNLYLPPGQRNKILMVTISNLEYEVKVDTLHQVFTGYGGVVKIVLFFKGPELKALIEMETIEQAEAALHALNGRDIYTGCNTLHIGISNHATLTVRFNNDTCRDYTNPTLPAGPANPAPEPWMLDEPIPPARTEFVAPASLPPPMARGRDRRSRSRSRDRRPETRRPLDRRDLSPRAPSPRRFDSRAPSLRRLDSRAPPPRDFDPRSRDTSLLAMARRTIRGSCRGISSLGHASSMAGHASCESMSRGRLESWGCGGSTSLGRASSTLGLCGTSNCVGTPTTCAVATWIRGGLHHATMTPAAGTWILDTAIWILDTAIWILEAGTWIPAAGTWIPAAGTWIPAAGTWILEAAIWTLEAAIWTLEAGSRTLEAATSNFEAATRIFEAETWILEVATLERPSSSRSASSFDPRSVVREVDERLPPRHSGGRGPPPRPPPSKGRDFPPRDGRFEAPSSCVLICSNIDDHYMKMPALFTIFGCFGDVMRLKIMYRKQGTILVQFVNEVHAQSAREHLDGLHVCSKKWRVDYSKHASVVMPRADAEPFELQNTIDFSKALSHRYRRRSLAEVAPPSPMLHISGIPDSMQPATLAGPHPIADLCSEHGILRQFHPILKQPKMALLEMQSLEDALDTMVALDNVLFPDGRIRVSFSKSPPRQ</sequence>
<name>A0A067CWX2_SAPPC</name>
<dbReference type="EMBL" id="KK583199">
    <property type="protein sequence ID" value="KDO31046.1"/>
    <property type="molecule type" value="Genomic_DNA"/>
</dbReference>
<feature type="region of interest" description="Disordered" evidence="4">
    <location>
        <begin position="110"/>
        <end position="157"/>
    </location>
</feature>
<dbReference type="InterPro" id="IPR021790">
    <property type="entry name" value="PTBP1-like_RRM2"/>
</dbReference>
<feature type="compositionally biased region" description="Polar residues" evidence="4">
    <location>
        <begin position="145"/>
        <end position="154"/>
    </location>
</feature>
<evidence type="ECO:0000256" key="4">
    <source>
        <dbReference type="SAM" id="MobiDB-lite"/>
    </source>
</evidence>
<dbReference type="AlphaFoldDB" id="A0A067CWX2"/>
<feature type="compositionally biased region" description="Basic residues" evidence="4">
    <location>
        <begin position="301"/>
        <end position="311"/>
    </location>
</feature>
<feature type="compositionally biased region" description="Basic and acidic residues" evidence="4">
    <location>
        <begin position="312"/>
        <end position="326"/>
    </location>
</feature>
<evidence type="ECO:0000313" key="7">
    <source>
        <dbReference type="Proteomes" id="UP000030745"/>
    </source>
</evidence>
<dbReference type="VEuPathDB" id="FungiDB:SPRG_19574"/>
<dbReference type="OMA" id="FKFFQYV"/>
<dbReference type="InterPro" id="IPR000504">
    <property type="entry name" value="RRM_dom"/>
</dbReference>
<feature type="compositionally biased region" description="Low complexity" evidence="4">
    <location>
        <begin position="553"/>
        <end position="563"/>
    </location>
</feature>
<dbReference type="GeneID" id="24140906"/>
<evidence type="ECO:0000259" key="5">
    <source>
        <dbReference type="PROSITE" id="PS50102"/>
    </source>
</evidence>
<dbReference type="STRING" id="695850.A0A067CWX2"/>
<proteinExistence type="predicted"/>
<protein>
    <recommendedName>
        <fullName evidence="5">RRM domain-containing protein</fullName>
    </recommendedName>
</protein>
<feature type="domain" description="RRM" evidence="5">
    <location>
        <begin position="608"/>
        <end position="682"/>
    </location>
</feature>
<dbReference type="CDD" id="cd12421">
    <property type="entry name" value="RRM1_PTBP1_hnRNPL_like"/>
    <property type="match status" value="1"/>
</dbReference>
<dbReference type="PROSITE" id="PS50102">
    <property type="entry name" value="RRM"/>
    <property type="match status" value="3"/>
</dbReference>
<dbReference type="OrthoDB" id="296632at2759"/>
<dbReference type="InterPro" id="IPR035979">
    <property type="entry name" value="RBD_domain_sf"/>
</dbReference>
<feature type="region of interest" description="Disordered" evidence="4">
    <location>
        <begin position="553"/>
        <end position="598"/>
    </location>
</feature>
<evidence type="ECO:0000256" key="3">
    <source>
        <dbReference type="PROSITE-ProRule" id="PRU00176"/>
    </source>
</evidence>
<dbReference type="RefSeq" id="XP_012198307.1">
    <property type="nucleotide sequence ID" value="XM_012342917.1"/>
</dbReference>
<feature type="domain" description="RRM" evidence="5">
    <location>
        <begin position="30"/>
        <end position="104"/>
    </location>
</feature>
<evidence type="ECO:0000256" key="2">
    <source>
        <dbReference type="ARBA" id="ARBA00022884"/>
    </source>
</evidence>
<keyword evidence="7" id="KW-1185">Reference proteome</keyword>
<feature type="compositionally biased region" description="Basic and acidic residues" evidence="4">
    <location>
        <begin position="333"/>
        <end position="361"/>
    </location>
</feature>
<evidence type="ECO:0000313" key="6">
    <source>
        <dbReference type="EMBL" id="KDO31046.1"/>
    </source>
</evidence>
<dbReference type="Pfam" id="PF11835">
    <property type="entry name" value="RRM_8"/>
    <property type="match status" value="1"/>
</dbReference>
<dbReference type="InterPro" id="IPR012677">
    <property type="entry name" value="Nucleotide-bd_a/b_plait_sf"/>
</dbReference>
<accession>A0A067CWX2</accession>
<feature type="compositionally biased region" description="Basic residues" evidence="4">
    <location>
        <begin position="123"/>
        <end position="134"/>
    </location>
</feature>
<dbReference type="Proteomes" id="UP000030745">
    <property type="component" value="Unassembled WGS sequence"/>
</dbReference>
<dbReference type="KEGG" id="spar:SPRG_19574"/>
<feature type="region of interest" description="Disordered" evidence="4">
    <location>
        <begin position="260"/>
        <end position="364"/>
    </location>
</feature>